<organism evidence="5 6">
    <name type="scientific">Microtus ochrogaster</name>
    <name type="common">Prairie vole</name>
    <dbReference type="NCBI Taxonomy" id="79684"/>
    <lineage>
        <taxon>Eukaryota</taxon>
        <taxon>Metazoa</taxon>
        <taxon>Chordata</taxon>
        <taxon>Craniata</taxon>
        <taxon>Vertebrata</taxon>
        <taxon>Euteleostomi</taxon>
        <taxon>Mammalia</taxon>
        <taxon>Eutheria</taxon>
        <taxon>Euarchontoglires</taxon>
        <taxon>Glires</taxon>
        <taxon>Rodentia</taxon>
        <taxon>Myomorpha</taxon>
        <taxon>Muroidea</taxon>
        <taxon>Cricetidae</taxon>
        <taxon>Arvicolinae</taxon>
        <taxon>Microtus</taxon>
    </lineage>
</organism>
<dbReference type="GO" id="GO:0009986">
    <property type="term" value="C:cell surface"/>
    <property type="evidence" value="ECO:0007669"/>
    <property type="project" value="TreeGrafter"/>
</dbReference>
<dbReference type="Proteomes" id="UP000710432">
    <property type="component" value="Unassembled WGS sequence"/>
</dbReference>
<dbReference type="Pfam" id="PF07686">
    <property type="entry name" value="V-set"/>
    <property type="match status" value="1"/>
</dbReference>
<dbReference type="InterPro" id="IPR013106">
    <property type="entry name" value="Ig_V-set"/>
</dbReference>
<evidence type="ECO:0000256" key="3">
    <source>
        <dbReference type="ARBA" id="ARBA00038222"/>
    </source>
</evidence>
<name>A0A8J6KQL0_MICOH</name>
<evidence type="ECO:0000313" key="5">
    <source>
        <dbReference type="EMBL" id="KAH0506648.1"/>
    </source>
</evidence>
<evidence type="ECO:0000313" key="6">
    <source>
        <dbReference type="Proteomes" id="UP000710432"/>
    </source>
</evidence>
<feature type="domain" description="Immunoglobulin V-set" evidence="4">
    <location>
        <begin position="58"/>
        <end position="155"/>
    </location>
</feature>
<dbReference type="InterPro" id="IPR050831">
    <property type="entry name" value="CEA_cell_adhesion"/>
</dbReference>
<dbReference type="GO" id="GO:0005886">
    <property type="term" value="C:plasma membrane"/>
    <property type="evidence" value="ECO:0007669"/>
    <property type="project" value="TreeGrafter"/>
</dbReference>
<dbReference type="InterPro" id="IPR013783">
    <property type="entry name" value="Ig-like_fold"/>
</dbReference>
<dbReference type="InterPro" id="IPR036179">
    <property type="entry name" value="Ig-like_dom_sf"/>
</dbReference>
<dbReference type="PANTHER" id="PTHR44427:SF15">
    <property type="entry name" value="PREGNANCY-SPECIFIC BETA-1-GLYCOPROTEIN 29"/>
    <property type="match status" value="1"/>
</dbReference>
<dbReference type="GO" id="GO:0007165">
    <property type="term" value="P:signal transduction"/>
    <property type="evidence" value="ECO:0007669"/>
    <property type="project" value="TreeGrafter"/>
</dbReference>
<keyword evidence="1" id="KW-0732">Signal</keyword>
<protein>
    <submittedName>
        <fullName evidence="5">Carcinoembryonic antigen-related cell adhesion molecule 3</fullName>
    </submittedName>
</protein>
<evidence type="ECO:0000256" key="2">
    <source>
        <dbReference type="ARBA" id="ARBA00023180"/>
    </source>
</evidence>
<keyword evidence="2" id="KW-0325">Glycoprotein</keyword>
<comment type="caution">
    <text evidence="5">The sequence shown here is derived from an EMBL/GenBank/DDBJ whole genome shotgun (WGS) entry which is preliminary data.</text>
</comment>
<gene>
    <name evidence="5" type="ORF">LTLLF_105760</name>
</gene>
<reference evidence="5" key="1">
    <citation type="submission" date="2020-03" db="EMBL/GenBank/DDBJ databases">
        <title>Studies in the Genomics of Life Span.</title>
        <authorList>
            <person name="Glass D."/>
        </authorList>
    </citation>
    <scope>NUCLEOTIDE SEQUENCE</scope>
    <source>
        <strain evidence="5">LTLLF</strain>
        <tissue evidence="5">Muscle</tissue>
    </source>
</reference>
<dbReference type="SUPFAM" id="SSF48726">
    <property type="entry name" value="Immunoglobulin"/>
    <property type="match status" value="1"/>
</dbReference>
<dbReference type="Gene3D" id="2.60.40.10">
    <property type="entry name" value="Immunoglobulins"/>
    <property type="match status" value="1"/>
</dbReference>
<dbReference type="EMBL" id="JAATJU010023984">
    <property type="protein sequence ID" value="KAH0506648.1"/>
    <property type="molecule type" value="Genomic_DNA"/>
</dbReference>
<dbReference type="GO" id="GO:1990782">
    <property type="term" value="F:protein tyrosine kinase binding"/>
    <property type="evidence" value="ECO:0007669"/>
    <property type="project" value="TreeGrafter"/>
</dbReference>
<dbReference type="AlphaFoldDB" id="A0A8J6KQL0"/>
<evidence type="ECO:0000256" key="1">
    <source>
        <dbReference type="ARBA" id="ARBA00022729"/>
    </source>
</evidence>
<sequence length="194" mass="21650">MLLEKVNLKDTGFYTVRTYNIHGNAISTTYAYLNVYASLWKCGLLDTPSQPTIEFVPPSVAEGGSVLLLVRNIPENSVGFAWFKRMAAFKNLLGIQRLSSRTPIVFGPAYSGRETLNSDGSLQLHSVSQKDHGLYILRILKSYGTSEDIQVQLHVDSSLSVFCNVFTSSRLMIQPVLLYFAEGEDLFLQVHNLP</sequence>
<proteinExistence type="inferred from homology"/>
<evidence type="ECO:0000259" key="4">
    <source>
        <dbReference type="Pfam" id="PF07686"/>
    </source>
</evidence>
<dbReference type="GO" id="GO:0002682">
    <property type="term" value="P:regulation of immune system process"/>
    <property type="evidence" value="ECO:0007669"/>
    <property type="project" value="TreeGrafter"/>
</dbReference>
<dbReference type="PANTHER" id="PTHR44427">
    <property type="entry name" value="CARCINOEMBRYONIC ANTIGEN-RELATED CELL ADHESION MOLECULE 19"/>
    <property type="match status" value="1"/>
</dbReference>
<accession>A0A8J6KQL0</accession>
<comment type="similarity">
    <text evidence="3">Belongs to the immunoglobulin superfamily. CEA family.</text>
</comment>